<gene>
    <name evidence="1" type="ORF">CGK74_17595</name>
</gene>
<dbReference type="AlphaFoldDB" id="A0A235ETZ4"/>
<reference evidence="1 2" key="1">
    <citation type="submission" date="2017-07" db="EMBL/GenBank/DDBJ databases">
        <title>Thauera sp. KNDSS-Mac4 genome sequence and assembly.</title>
        <authorList>
            <person name="Mayilraj S."/>
        </authorList>
    </citation>
    <scope>NUCLEOTIDE SEQUENCE [LARGE SCALE GENOMIC DNA]</scope>
    <source>
        <strain evidence="1 2">KNDSS-Mac4</strain>
    </source>
</reference>
<evidence type="ECO:0000313" key="2">
    <source>
        <dbReference type="Proteomes" id="UP000215181"/>
    </source>
</evidence>
<evidence type="ECO:0008006" key="3">
    <source>
        <dbReference type="Google" id="ProtNLM"/>
    </source>
</evidence>
<proteinExistence type="predicted"/>
<accession>A0A235ETZ4</accession>
<organism evidence="1 2">
    <name type="scientific">Thauera propionica</name>
    <dbReference type="NCBI Taxonomy" id="2019431"/>
    <lineage>
        <taxon>Bacteria</taxon>
        <taxon>Pseudomonadati</taxon>
        <taxon>Pseudomonadota</taxon>
        <taxon>Betaproteobacteria</taxon>
        <taxon>Rhodocyclales</taxon>
        <taxon>Zoogloeaceae</taxon>
        <taxon>Thauera</taxon>
    </lineage>
</organism>
<comment type="caution">
    <text evidence="1">The sequence shown here is derived from an EMBL/GenBank/DDBJ whole genome shotgun (WGS) entry which is preliminary data.</text>
</comment>
<sequence>MPIDNNWIENQIPPADCAREQLCAALDYARFGCR</sequence>
<feature type="non-terminal residue" evidence="1">
    <location>
        <position position="34"/>
    </location>
</feature>
<name>A0A235ETZ4_9RHOO</name>
<keyword evidence="2" id="KW-1185">Reference proteome</keyword>
<protein>
    <recommendedName>
        <fullName evidence="3">Transposase</fullName>
    </recommendedName>
</protein>
<dbReference type="Proteomes" id="UP000215181">
    <property type="component" value="Unassembled WGS sequence"/>
</dbReference>
<evidence type="ECO:0000313" key="1">
    <source>
        <dbReference type="EMBL" id="OYD52481.1"/>
    </source>
</evidence>
<dbReference type="EMBL" id="NOIH01000036">
    <property type="protein sequence ID" value="OYD52481.1"/>
    <property type="molecule type" value="Genomic_DNA"/>
</dbReference>